<evidence type="ECO:0000259" key="1">
    <source>
        <dbReference type="Pfam" id="PF13628"/>
    </source>
</evidence>
<dbReference type="InterPro" id="IPR012347">
    <property type="entry name" value="Ferritin-like"/>
</dbReference>
<protein>
    <recommendedName>
        <fullName evidence="1">DUF4142 domain-containing protein</fullName>
    </recommendedName>
</protein>
<accession>A0A917IU45</accession>
<organism evidence="2 3">
    <name type="scientific">Filimonas zeae</name>
    <dbReference type="NCBI Taxonomy" id="1737353"/>
    <lineage>
        <taxon>Bacteria</taxon>
        <taxon>Pseudomonadati</taxon>
        <taxon>Bacteroidota</taxon>
        <taxon>Chitinophagia</taxon>
        <taxon>Chitinophagales</taxon>
        <taxon>Chitinophagaceae</taxon>
        <taxon>Filimonas</taxon>
    </lineage>
</organism>
<dbReference type="Proteomes" id="UP000627292">
    <property type="component" value="Unassembled WGS sequence"/>
</dbReference>
<gene>
    <name evidence="2" type="ORF">GCM10011379_13870</name>
</gene>
<dbReference type="RefSeq" id="WP_188951302.1">
    <property type="nucleotide sequence ID" value="NZ_BMIB01000002.1"/>
</dbReference>
<reference evidence="2" key="2">
    <citation type="submission" date="2020-09" db="EMBL/GenBank/DDBJ databases">
        <authorList>
            <person name="Sun Q."/>
            <person name="Zhou Y."/>
        </authorList>
    </citation>
    <scope>NUCLEOTIDE SEQUENCE</scope>
    <source>
        <strain evidence="2">CGMCC 1.15290</strain>
    </source>
</reference>
<dbReference type="AlphaFoldDB" id="A0A917IU45"/>
<dbReference type="InterPro" id="IPR025419">
    <property type="entry name" value="DUF4142"/>
</dbReference>
<feature type="domain" description="DUF4142" evidence="1">
    <location>
        <begin position="33"/>
        <end position="166"/>
    </location>
</feature>
<keyword evidence="3" id="KW-1185">Reference proteome</keyword>
<reference evidence="2" key="1">
    <citation type="journal article" date="2014" name="Int. J. Syst. Evol. Microbiol.">
        <title>Complete genome sequence of Corynebacterium casei LMG S-19264T (=DSM 44701T), isolated from a smear-ripened cheese.</title>
        <authorList>
            <consortium name="US DOE Joint Genome Institute (JGI-PGF)"/>
            <person name="Walter F."/>
            <person name="Albersmeier A."/>
            <person name="Kalinowski J."/>
            <person name="Ruckert C."/>
        </authorList>
    </citation>
    <scope>NUCLEOTIDE SEQUENCE</scope>
    <source>
        <strain evidence="2">CGMCC 1.15290</strain>
    </source>
</reference>
<dbReference type="Gene3D" id="1.20.1260.10">
    <property type="match status" value="1"/>
</dbReference>
<evidence type="ECO:0000313" key="3">
    <source>
        <dbReference type="Proteomes" id="UP000627292"/>
    </source>
</evidence>
<dbReference type="PANTHER" id="PTHR38593">
    <property type="entry name" value="BLR2558 PROTEIN"/>
    <property type="match status" value="1"/>
</dbReference>
<comment type="caution">
    <text evidence="2">The sequence shown here is derived from an EMBL/GenBank/DDBJ whole genome shotgun (WGS) entry which is preliminary data.</text>
</comment>
<dbReference type="PANTHER" id="PTHR38593:SF1">
    <property type="entry name" value="BLR2558 PROTEIN"/>
    <property type="match status" value="1"/>
</dbReference>
<sequence>MQLKRLLMLAAFPATVSCCGDDDDEYGNFVSNRDRTFVSKTAMSNRAETDAGTLAATKATDTAVQSFGRMMVAHHAEARKHLQQMAAELGAAAPDTTDAAQAALLLQLQTLTGRAFDSAYIVNQVNAHKAAIALHEEEAARGNNSRIRGWAKEMLPRLEMQLYKADLLANGYR</sequence>
<dbReference type="PROSITE" id="PS51257">
    <property type="entry name" value="PROKAR_LIPOPROTEIN"/>
    <property type="match status" value="1"/>
</dbReference>
<proteinExistence type="predicted"/>
<name>A0A917IU45_9BACT</name>
<dbReference type="Pfam" id="PF13628">
    <property type="entry name" value="DUF4142"/>
    <property type="match status" value="1"/>
</dbReference>
<evidence type="ECO:0000313" key="2">
    <source>
        <dbReference type="EMBL" id="GGH63219.1"/>
    </source>
</evidence>
<dbReference type="EMBL" id="BMIB01000002">
    <property type="protein sequence ID" value="GGH63219.1"/>
    <property type="molecule type" value="Genomic_DNA"/>
</dbReference>